<dbReference type="RefSeq" id="WP_184022048.1">
    <property type="nucleotide sequence ID" value="NZ_JACHFD010000033.1"/>
</dbReference>
<dbReference type="EMBL" id="JACHFD010000033">
    <property type="protein sequence ID" value="MBB5353738.1"/>
    <property type="molecule type" value="Genomic_DNA"/>
</dbReference>
<protein>
    <submittedName>
        <fullName evidence="2">Uncharacterized protein</fullName>
    </submittedName>
</protein>
<evidence type="ECO:0000313" key="3">
    <source>
        <dbReference type="Proteomes" id="UP000557717"/>
    </source>
</evidence>
<dbReference type="AlphaFoldDB" id="A0A840VGL9"/>
<sequence length="195" mass="21523">MNLWKCIAWLWLASLGGALAQAGGPAEVVKSADLAVRALGDQIVQGHHEVAVESMYPQWKERMAKRSGGMAKMEESLKNLGALMARNGIRIVSVKTYGHPDCHEVWPGKGADQATVYTKWLVLVPTVTRMSVLREGTQTPILIDSYGFQVAIADKDQMNWKFINGSEVSVADLRSMFTSLPANLELPEVRREEAK</sequence>
<comment type="caution">
    <text evidence="2">The sequence shown here is derived from an EMBL/GenBank/DDBJ whole genome shotgun (WGS) entry which is preliminary data.</text>
</comment>
<organism evidence="2 3">
    <name type="scientific">Haloferula luteola</name>
    <dbReference type="NCBI Taxonomy" id="595692"/>
    <lineage>
        <taxon>Bacteria</taxon>
        <taxon>Pseudomonadati</taxon>
        <taxon>Verrucomicrobiota</taxon>
        <taxon>Verrucomicrobiia</taxon>
        <taxon>Verrucomicrobiales</taxon>
        <taxon>Verrucomicrobiaceae</taxon>
        <taxon>Haloferula</taxon>
    </lineage>
</organism>
<feature type="signal peptide" evidence="1">
    <location>
        <begin position="1"/>
        <end position="20"/>
    </location>
</feature>
<reference evidence="2 3" key="1">
    <citation type="submission" date="2020-08" db="EMBL/GenBank/DDBJ databases">
        <title>Genomic Encyclopedia of Type Strains, Phase IV (KMG-IV): sequencing the most valuable type-strain genomes for metagenomic binning, comparative biology and taxonomic classification.</title>
        <authorList>
            <person name="Goeker M."/>
        </authorList>
    </citation>
    <scope>NUCLEOTIDE SEQUENCE [LARGE SCALE GENOMIC DNA]</scope>
    <source>
        <strain evidence="2 3">YC6886</strain>
    </source>
</reference>
<name>A0A840VGL9_9BACT</name>
<accession>A0A840VGL9</accession>
<keyword evidence="1" id="KW-0732">Signal</keyword>
<gene>
    <name evidence="2" type="ORF">HNR46_003999</name>
</gene>
<keyword evidence="3" id="KW-1185">Reference proteome</keyword>
<proteinExistence type="predicted"/>
<evidence type="ECO:0000256" key="1">
    <source>
        <dbReference type="SAM" id="SignalP"/>
    </source>
</evidence>
<evidence type="ECO:0000313" key="2">
    <source>
        <dbReference type="EMBL" id="MBB5353738.1"/>
    </source>
</evidence>
<feature type="chain" id="PRO_5032892283" evidence="1">
    <location>
        <begin position="21"/>
        <end position="195"/>
    </location>
</feature>
<dbReference type="Proteomes" id="UP000557717">
    <property type="component" value="Unassembled WGS sequence"/>
</dbReference>